<feature type="domain" description="HTH luxR-type" evidence="4">
    <location>
        <begin position="184"/>
        <end position="249"/>
    </location>
</feature>
<keyword evidence="6" id="KW-1185">Reference proteome</keyword>
<name>A0A239M8N6_EKHLU</name>
<dbReference type="InterPro" id="IPR000792">
    <property type="entry name" value="Tscrpt_reg_LuxR_C"/>
</dbReference>
<dbReference type="SUPFAM" id="SSF46894">
    <property type="entry name" value="C-terminal effector domain of the bipartite response regulators"/>
    <property type="match status" value="1"/>
</dbReference>
<accession>A0A239M8N6</accession>
<sequence length="253" mass="29640">MIIHNGDHLTIEYEKEAHRYVMFWHKPPSHFKEFQKEMLVYKKYFIENEIKQALWLHKNYNLALTEKQLGWVQENINVPCSETATKVAFVVGEDALVHLMVMDHFDDNPIDSEVRHFSSEERARKWLDYDKQEFNASGKTKITFEGEDENGHSVFTVKTPSTSVISALKSFKYLSEEGEFVKHHMKQYLLLTPREKQVLIMMAKGMTSKEIASVLFLSVHTVATHRKAINQKLEITSVMEAKQYVDAFQLYFE</sequence>
<evidence type="ECO:0000256" key="1">
    <source>
        <dbReference type="ARBA" id="ARBA00023015"/>
    </source>
</evidence>
<evidence type="ECO:0000259" key="4">
    <source>
        <dbReference type="PROSITE" id="PS50043"/>
    </source>
</evidence>
<keyword evidence="2" id="KW-0238">DNA-binding</keyword>
<dbReference type="EMBL" id="FZPD01000007">
    <property type="protein sequence ID" value="SNT38179.1"/>
    <property type="molecule type" value="Genomic_DNA"/>
</dbReference>
<dbReference type="InterPro" id="IPR036388">
    <property type="entry name" value="WH-like_DNA-bd_sf"/>
</dbReference>
<keyword evidence="3" id="KW-0804">Transcription</keyword>
<dbReference type="PRINTS" id="PR00038">
    <property type="entry name" value="HTHLUXR"/>
</dbReference>
<organism evidence="5 6">
    <name type="scientific">Ekhidna lutea</name>
    <dbReference type="NCBI Taxonomy" id="447679"/>
    <lineage>
        <taxon>Bacteria</taxon>
        <taxon>Pseudomonadati</taxon>
        <taxon>Bacteroidota</taxon>
        <taxon>Cytophagia</taxon>
        <taxon>Cytophagales</taxon>
        <taxon>Reichenbachiellaceae</taxon>
        <taxon>Ekhidna</taxon>
    </lineage>
</organism>
<dbReference type="CDD" id="cd06170">
    <property type="entry name" value="LuxR_C_like"/>
    <property type="match status" value="1"/>
</dbReference>
<gene>
    <name evidence="5" type="ORF">SAMN05421640_3664</name>
</gene>
<protein>
    <submittedName>
        <fullName evidence="5">Regulatory protein, luxR family</fullName>
    </submittedName>
</protein>
<dbReference type="AlphaFoldDB" id="A0A239M8N6"/>
<evidence type="ECO:0000313" key="6">
    <source>
        <dbReference type="Proteomes" id="UP000198393"/>
    </source>
</evidence>
<dbReference type="PROSITE" id="PS50043">
    <property type="entry name" value="HTH_LUXR_2"/>
    <property type="match status" value="1"/>
</dbReference>
<dbReference type="PROSITE" id="PS00622">
    <property type="entry name" value="HTH_LUXR_1"/>
    <property type="match status" value="1"/>
</dbReference>
<dbReference type="SMART" id="SM00421">
    <property type="entry name" value="HTH_LUXR"/>
    <property type="match status" value="1"/>
</dbReference>
<reference evidence="5 6" key="1">
    <citation type="submission" date="2017-06" db="EMBL/GenBank/DDBJ databases">
        <authorList>
            <person name="Kim H.J."/>
            <person name="Triplett B.A."/>
        </authorList>
    </citation>
    <scope>NUCLEOTIDE SEQUENCE [LARGE SCALE GENOMIC DNA]</scope>
    <source>
        <strain evidence="5 6">DSM 19307</strain>
    </source>
</reference>
<dbReference type="GO" id="GO:0003677">
    <property type="term" value="F:DNA binding"/>
    <property type="evidence" value="ECO:0007669"/>
    <property type="project" value="UniProtKB-KW"/>
</dbReference>
<dbReference type="GO" id="GO:0006355">
    <property type="term" value="P:regulation of DNA-templated transcription"/>
    <property type="evidence" value="ECO:0007669"/>
    <property type="project" value="InterPro"/>
</dbReference>
<evidence type="ECO:0000256" key="2">
    <source>
        <dbReference type="ARBA" id="ARBA00023125"/>
    </source>
</evidence>
<dbReference type="Pfam" id="PF00196">
    <property type="entry name" value="GerE"/>
    <property type="match status" value="1"/>
</dbReference>
<proteinExistence type="predicted"/>
<dbReference type="RefSeq" id="WP_221406764.1">
    <property type="nucleotide sequence ID" value="NZ_FZPD01000007.1"/>
</dbReference>
<dbReference type="InterPro" id="IPR016032">
    <property type="entry name" value="Sig_transdc_resp-reg_C-effctor"/>
</dbReference>
<keyword evidence="1" id="KW-0805">Transcription regulation</keyword>
<evidence type="ECO:0000256" key="3">
    <source>
        <dbReference type="ARBA" id="ARBA00023163"/>
    </source>
</evidence>
<dbReference type="PANTHER" id="PTHR44688:SF16">
    <property type="entry name" value="DNA-BINDING TRANSCRIPTIONAL ACTIVATOR DEVR_DOSR"/>
    <property type="match status" value="1"/>
</dbReference>
<dbReference type="PANTHER" id="PTHR44688">
    <property type="entry name" value="DNA-BINDING TRANSCRIPTIONAL ACTIVATOR DEVR_DOSR"/>
    <property type="match status" value="1"/>
</dbReference>
<dbReference type="Proteomes" id="UP000198393">
    <property type="component" value="Unassembled WGS sequence"/>
</dbReference>
<dbReference type="Gene3D" id="1.10.10.10">
    <property type="entry name" value="Winged helix-like DNA-binding domain superfamily/Winged helix DNA-binding domain"/>
    <property type="match status" value="1"/>
</dbReference>
<evidence type="ECO:0000313" key="5">
    <source>
        <dbReference type="EMBL" id="SNT38179.1"/>
    </source>
</evidence>